<feature type="transmembrane region" description="Helical" evidence="1">
    <location>
        <begin position="106"/>
        <end position="127"/>
    </location>
</feature>
<evidence type="ECO:0000313" key="2">
    <source>
        <dbReference type="EMBL" id="TCS82189.1"/>
    </source>
</evidence>
<dbReference type="AlphaFoldDB" id="A0A4R3KGN5"/>
<accession>A0A4R3KGN5</accession>
<dbReference type="Proteomes" id="UP000295726">
    <property type="component" value="Unassembled WGS sequence"/>
</dbReference>
<protein>
    <submittedName>
        <fullName evidence="2">Putative membrane protein YesL</fullName>
    </submittedName>
</protein>
<reference evidence="2 3" key="1">
    <citation type="submission" date="2019-03" db="EMBL/GenBank/DDBJ databases">
        <title>Genomic Encyclopedia of Type Strains, Phase IV (KMG-IV): sequencing the most valuable type-strain genomes for metagenomic binning, comparative biology and taxonomic classification.</title>
        <authorList>
            <person name="Goeker M."/>
        </authorList>
    </citation>
    <scope>NUCLEOTIDE SEQUENCE [LARGE SCALE GENOMIC DNA]</scope>
    <source>
        <strain evidence="2 3">DSM 29489</strain>
    </source>
</reference>
<dbReference type="RefSeq" id="WP_132378321.1">
    <property type="nucleotide sequence ID" value="NZ_DAIQXH010000047.1"/>
</dbReference>
<feature type="transmembrane region" description="Helical" evidence="1">
    <location>
        <begin position="173"/>
        <end position="195"/>
    </location>
</feature>
<name>A0A4R3KGN5_9FIRM</name>
<keyword evidence="1" id="KW-0812">Transmembrane</keyword>
<dbReference type="Pfam" id="PF04854">
    <property type="entry name" value="DUF624"/>
    <property type="match status" value="1"/>
</dbReference>
<keyword evidence="1" id="KW-1133">Transmembrane helix</keyword>
<evidence type="ECO:0000313" key="3">
    <source>
        <dbReference type="Proteomes" id="UP000295726"/>
    </source>
</evidence>
<feature type="transmembrane region" description="Helical" evidence="1">
    <location>
        <begin position="20"/>
        <end position="43"/>
    </location>
</feature>
<sequence>MNWTDNVVMRALSRVCDFILLNILWMICSIPLFTIGASTTALYTVMLKIVKNEEGYIVKGFFRAFKDNFKKGTIIWLIMSGIGIVLGFDVRLVSGMEPPIRTVFQGIFTILGFIWVCAVIYVFPLTARYENTIKNTLKNALLLSVAKLPYTILMVVVTAGPVILTLLNTRTLLIGITLWLVAGVSLVAWVNSFMLHKVFGIFHTNEN</sequence>
<organism evidence="2 3">
    <name type="scientific">Muricomes intestini</name>
    <dbReference type="NCBI Taxonomy" id="1796634"/>
    <lineage>
        <taxon>Bacteria</taxon>
        <taxon>Bacillati</taxon>
        <taxon>Bacillota</taxon>
        <taxon>Clostridia</taxon>
        <taxon>Lachnospirales</taxon>
        <taxon>Lachnospiraceae</taxon>
        <taxon>Muricomes</taxon>
    </lineage>
</organism>
<feature type="transmembrane region" description="Helical" evidence="1">
    <location>
        <begin position="148"/>
        <end position="167"/>
    </location>
</feature>
<dbReference type="InterPro" id="IPR006938">
    <property type="entry name" value="DUF624"/>
</dbReference>
<proteinExistence type="predicted"/>
<dbReference type="EMBL" id="SLZZ01000002">
    <property type="protein sequence ID" value="TCS82189.1"/>
    <property type="molecule type" value="Genomic_DNA"/>
</dbReference>
<gene>
    <name evidence="2" type="ORF">EDD59_10252</name>
</gene>
<keyword evidence="3" id="KW-1185">Reference proteome</keyword>
<evidence type="ECO:0000256" key="1">
    <source>
        <dbReference type="SAM" id="Phobius"/>
    </source>
</evidence>
<dbReference type="OrthoDB" id="9814991at2"/>
<feature type="transmembrane region" description="Helical" evidence="1">
    <location>
        <begin position="73"/>
        <end position="94"/>
    </location>
</feature>
<keyword evidence="1" id="KW-0472">Membrane</keyword>
<comment type="caution">
    <text evidence="2">The sequence shown here is derived from an EMBL/GenBank/DDBJ whole genome shotgun (WGS) entry which is preliminary data.</text>
</comment>